<sequence>MTSRILKRERTSRILKRERTSRILKRERTSRILKRERTSRILKRERFTSGSSSDSDSFASVDSGSGAVSTSIGVLRKVGTDNSKLNFCLTNIKLVRSRIKSFDTCDQ</sequence>
<name>A0ABM4TZT7_DROSZ</name>
<dbReference type="RefSeq" id="XP_070855487.1">
    <property type="nucleotide sequence ID" value="XM_070999386.1"/>
</dbReference>
<dbReference type="GeneID" id="108013786"/>
<evidence type="ECO:0000256" key="1">
    <source>
        <dbReference type="SAM" id="MobiDB-lite"/>
    </source>
</evidence>
<organism evidence="2 3">
    <name type="scientific">Drosophila suzukii</name>
    <name type="common">Spotted-wing drosophila fruit fly</name>
    <dbReference type="NCBI Taxonomy" id="28584"/>
    <lineage>
        <taxon>Eukaryota</taxon>
        <taxon>Metazoa</taxon>
        <taxon>Ecdysozoa</taxon>
        <taxon>Arthropoda</taxon>
        <taxon>Hexapoda</taxon>
        <taxon>Insecta</taxon>
        <taxon>Pterygota</taxon>
        <taxon>Neoptera</taxon>
        <taxon>Endopterygota</taxon>
        <taxon>Diptera</taxon>
        <taxon>Brachycera</taxon>
        <taxon>Muscomorpha</taxon>
        <taxon>Ephydroidea</taxon>
        <taxon>Drosophilidae</taxon>
        <taxon>Drosophila</taxon>
        <taxon>Sophophora</taxon>
    </lineage>
</organism>
<dbReference type="Proteomes" id="UP001652628">
    <property type="component" value="Unplaced"/>
</dbReference>
<gene>
    <name evidence="3" type="primary">LOC108013786</name>
</gene>
<evidence type="ECO:0000313" key="3">
    <source>
        <dbReference type="RefSeq" id="XP_070855487.1"/>
    </source>
</evidence>
<protein>
    <submittedName>
        <fullName evidence="3">Uncharacterized protein isoform X3</fullName>
    </submittedName>
</protein>
<evidence type="ECO:0000313" key="2">
    <source>
        <dbReference type="Proteomes" id="UP001652628"/>
    </source>
</evidence>
<feature type="region of interest" description="Disordered" evidence="1">
    <location>
        <begin position="44"/>
        <end position="68"/>
    </location>
</feature>
<keyword evidence="2" id="KW-1185">Reference proteome</keyword>
<feature type="compositionally biased region" description="Low complexity" evidence="1">
    <location>
        <begin position="48"/>
        <end position="68"/>
    </location>
</feature>
<proteinExistence type="predicted"/>
<accession>A0ABM4TZT7</accession>
<reference evidence="3" key="1">
    <citation type="submission" date="2025-08" db="UniProtKB">
        <authorList>
            <consortium name="RefSeq"/>
        </authorList>
    </citation>
    <scope>IDENTIFICATION</scope>
</reference>